<feature type="region of interest" description="Disordered" evidence="2">
    <location>
        <begin position="142"/>
        <end position="185"/>
    </location>
</feature>
<dbReference type="EMBL" id="JABAYA010000151">
    <property type="protein sequence ID" value="KAF7723457.1"/>
    <property type="molecule type" value="Genomic_DNA"/>
</dbReference>
<feature type="compositionally biased region" description="Polar residues" evidence="2">
    <location>
        <begin position="39"/>
        <end position="51"/>
    </location>
</feature>
<proteinExistence type="predicted"/>
<evidence type="ECO:0000313" key="4">
    <source>
        <dbReference type="Proteomes" id="UP000605846"/>
    </source>
</evidence>
<dbReference type="Proteomes" id="UP000605846">
    <property type="component" value="Unassembled WGS sequence"/>
</dbReference>
<organism evidence="3 4">
    <name type="scientific">Apophysomyces ossiformis</name>
    <dbReference type="NCBI Taxonomy" id="679940"/>
    <lineage>
        <taxon>Eukaryota</taxon>
        <taxon>Fungi</taxon>
        <taxon>Fungi incertae sedis</taxon>
        <taxon>Mucoromycota</taxon>
        <taxon>Mucoromycotina</taxon>
        <taxon>Mucoromycetes</taxon>
        <taxon>Mucorales</taxon>
        <taxon>Mucorineae</taxon>
        <taxon>Mucoraceae</taxon>
        <taxon>Apophysomyces</taxon>
    </lineage>
</organism>
<evidence type="ECO:0000256" key="1">
    <source>
        <dbReference type="SAM" id="Coils"/>
    </source>
</evidence>
<feature type="coiled-coil region" evidence="1">
    <location>
        <begin position="83"/>
        <end position="137"/>
    </location>
</feature>
<protein>
    <submittedName>
        <fullName evidence="3">Uncharacterized protein</fullName>
    </submittedName>
</protein>
<sequence>MPVAVISNPSSSPSSKKSFKWTAQRITSPKSGRVHKRTPSNASSKISSPKVNKVKQMQGSEIERLESELAFTYDSLATITVMFDSLRLAYANCKNEIEKSKSETRLGEMEKELLTAYDDLGLQVTHLEREIIKLEKRLMEIRPTTTSTTETGNHSDYPPSPPQPPREEQQQQLSQQPASPASTISDQYPLSYSVLQTPPSYAMSPPMPATSYYSMPIVAQTMPMPESDCFTPYSIPTTCFYDPATIYPTSWTYYPTSH</sequence>
<feature type="compositionally biased region" description="Low complexity" evidence="2">
    <location>
        <begin position="170"/>
        <end position="182"/>
    </location>
</feature>
<feature type="region of interest" description="Disordered" evidence="2">
    <location>
        <begin position="1"/>
        <end position="51"/>
    </location>
</feature>
<evidence type="ECO:0000313" key="3">
    <source>
        <dbReference type="EMBL" id="KAF7723457.1"/>
    </source>
</evidence>
<comment type="caution">
    <text evidence="3">The sequence shown here is derived from an EMBL/GenBank/DDBJ whole genome shotgun (WGS) entry which is preliminary data.</text>
</comment>
<evidence type="ECO:0000256" key="2">
    <source>
        <dbReference type="SAM" id="MobiDB-lite"/>
    </source>
</evidence>
<accession>A0A8H7EN71</accession>
<gene>
    <name evidence="3" type="ORF">EC973_002010</name>
</gene>
<keyword evidence="4" id="KW-1185">Reference proteome</keyword>
<name>A0A8H7EN71_9FUNG</name>
<reference evidence="3" key="1">
    <citation type="submission" date="2020-01" db="EMBL/GenBank/DDBJ databases">
        <title>Genome Sequencing of Three Apophysomyces-Like Fungal Strains Confirms a Novel Fungal Genus in the Mucoromycota with divergent Burkholderia-like Endosymbiotic Bacteria.</title>
        <authorList>
            <person name="Stajich J.E."/>
            <person name="Macias A.M."/>
            <person name="Carter-House D."/>
            <person name="Lovett B."/>
            <person name="Kasson L.R."/>
            <person name="Berry K."/>
            <person name="Grigoriev I."/>
            <person name="Chang Y."/>
            <person name="Spatafora J."/>
            <person name="Kasson M.T."/>
        </authorList>
    </citation>
    <scope>NUCLEOTIDE SEQUENCE</scope>
    <source>
        <strain evidence="3">NRRL A-21654</strain>
    </source>
</reference>
<dbReference type="OrthoDB" id="2286748at2759"/>
<dbReference type="AlphaFoldDB" id="A0A8H7EN71"/>
<feature type="compositionally biased region" description="Low complexity" evidence="2">
    <location>
        <begin position="7"/>
        <end position="16"/>
    </location>
</feature>
<keyword evidence="1" id="KW-0175">Coiled coil</keyword>